<proteinExistence type="inferred from homology"/>
<dbReference type="OrthoDB" id="9788539at2"/>
<dbReference type="PIRSF" id="PIRSF016557">
    <property type="entry name" value="Caps_synth_CpsB"/>
    <property type="match status" value="1"/>
</dbReference>
<name>A0A1M5AZW7_9FLAO</name>
<evidence type="ECO:0000256" key="1">
    <source>
        <dbReference type="ARBA" id="ARBA00005750"/>
    </source>
</evidence>
<dbReference type="AlphaFoldDB" id="A0A1M5AZW7"/>
<dbReference type="GO" id="GO:0030145">
    <property type="term" value="F:manganese ion binding"/>
    <property type="evidence" value="ECO:0007669"/>
    <property type="project" value="InterPro"/>
</dbReference>
<evidence type="ECO:0000256" key="4">
    <source>
        <dbReference type="ARBA" id="ARBA00051722"/>
    </source>
</evidence>
<dbReference type="PANTHER" id="PTHR39181">
    <property type="entry name" value="TYROSINE-PROTEIN PHOSPHATASE YWQE"/>
    <property type="match status" value="1"/>
</dbReference>
<dbReference type="Gene3D" id="3.20.20.140">
    <property type="entry name" value="Metal-dependent hydrolases"/>
    <property type="match status" value="1"/>
</dbReference>
<evidence type="ECO:0000313" key="6">
    <source>
        <dbReference type="Proteomes" id="UP000184406"/>
    </source>
</evidence>
<dbReference type="PANTHER" id="PTHR39181:SF1">
    <property type="entry name" value="TYROSINE-PROTEIN PHOSPHATASE YWQE"/>
    <property type="match status" value="1"/>
</dbReference>
<dbReference type="EC" id="3.1.3.48" evidence="2"/>
<comment type="catalytic activity">
    <reaction evidence="4">
        <text>O-phospho-L-tyrosyl-[protein] + H2O = L-tyrosyl-[protein] + phosphate</text>
        <dbReference type="Rhea" id="RHEA:10684"/>
        <dbReference type="Rhea" id="RHEA-COMP:10136"/>
        <dbReference type="Rhea" id="RHEA-COMP:20101"/>
        <dbReference type="ChEBI" id="CHEBI:15377"/>
        <dbReference type="ChEBI" id="CHEBI:43474"/>
        <dbReference type="ChEBI" id="CHEBI:46858"/>
        <dbReference type="ChEBI" id="CHEBI:61978"/>
        <dbReference type="EC" id="3.1.3.48"/>
    </reaction>
</comment>
<dbReference type="InterPro" id="IPR016667">
    <property type="entry name" value="Caps_polysacc_synth_CpsB/CapC"/>
</dbReference>
<comment type="similarity">
    <text evidence="1">Belongs to the metallo-dependent hydrolases superfamily. CpsB/CapC family.</text>
</comment>
<protein>
    <recommendedName>
        <fullName evidence="2">protein-tyrosine-phosphatase</fullName>
        <ecNumber evidence="2">3.1.3.48</ecNumber>
    </recommendedName>
</protein>
<reference evidence="6" key="1">
    <citation type="submission" date="2016-11" db="EMBL/GenBank/DDBJ databases">
        <authorList>
            <person name="Varghese N."/>
            <person name="Submissions S."/>
        </authorList>
    </citation>
    <scope>NUCLEOTIDE SEQUENCE [LARGE SCALE GENOMIC DNA]</scope>
    <source>
        <strain evidence="6">DSM 17539</strain>
    </source>
</reference>
<gene>
    <name evidence="5" type="ORF">SAMN03080594_103463</name>
</gene>
<organism evidence="5 6">
    <name type="scientific">Arenibacter palladensis</name>
    <dbReference type="NCBI Taxonomy" id="237373"/>
    <lineage>
        <taxon>Bacteria</taxon>
        <taxon>Pseudomonadati</taxon>
        <taxon>Bacteroidota</taxon>
        <taxon>Flavobacteriia</taxon>
        <taxon>Flavobacteriales</taxon>
        <taxon>Flavobacteriaceae</taxon>
        <taxon>Arenibacter</taxon>
    </lineage>
</organism>
<dbReference type="EMBL" id="FQUX01000003">
    <property type="protein sequence ID" value="SHF35749.1"/>
    <property type="molecule type" value="Genomic_DNA"/>
</dbReference>
<accession>A0A1M5AZW7</accession>
<dbReference type="GO" id="GO:0004725">
    <property type="term" value="F:protein tyrosine phosphatase activity"/>
    <property type="evidence" value="ECO:0007669"/>
    <property type="project" value="UniProtKB-EC"/>
</dbReference>
<evidence type="ECO:0000256" key="2">
    <source>
        <dbReference type="ARBA" id="ARBA00013064"/>
    </source>
</evidence>
<keyword evidence="3" id="KW-0378">Hydrolase</keyword>
<dbReference type="Pfam" id="PF19567">
    <property type="entry name" value="CpsB_CapC"/>
    <property type="match status" value="1"/>
</dbReference>
<dbReference type="RefSeq" id="WP_072862042.1">
    <property type="nucleotide sequence ID" value="NZ_FQUX01000003.1"/>
</dbReference>
<evidence type="ECO:0000256" key="3">
    <source>
        <dbReference type="ARBA" id="ARBA00022801"/>
    </source>
</evidence>
<dbReference type="InterPro" id="IPR016195">
    <property type="entry name" value="Pol/histidinol_Pase-like"/>
</dbReference>
<dbReference type="Proteomes" id="UP000184406">
    <property type="component" value="Unassembled WGS sequence"/>
</dbReference>
<evidence type="ECO:0000313" key="5">
    <source>
        <dbReference type="EMBL" id="SHF35749.1"/>
    </source>
</evidence>
<dbReference type="SUPFAM" id="SSF89550">
    <property type="entry name" value="PHP domain-like"/>
    <property type="match status" value="1"/>
</dbReference>
<sequence length="246" mass="28279">MFQILIKKNFLVDYLGHFVDIHNHILPGLDDGAKDIEDSLDIITGFNEIGISHIVTTPHVNQNYYPNTTESIHTAHNLVQNQLLHLGLKHIALESSSEYMIDSNFENLLDQKLIAPIRNKFLLVEMPFLQSPINFDQATFKIATKGYYPILAHPERYFFLHSNYKNYGGFKSKGISLQLNLLSLGNYYGKQVSKIAEKLLMNDYIDFAGTDIHNINQLQLLKDIKLSNRTLNKLIPILNRNVETFY</sequence>
<keyword evidence="6" id="KW-1185">Reference proteome</keyword>